<evidence type="ECO:0000313" key="3">
    <source>
        <dbReference type="EMBL" id="MDR7336969.1"/>
    </source>
</evidence>
<dbReference type="GO" id="GO:0030572">
    <property type="term" value="F:phosphatidyltransferase activity"/>
    <property type="evidence" value="ECO:0007669"/>
    <property type="project" value="UniProtKB-ARBA"/>
</dbReference>
<dbReference type="Proteomes" id="UP001145799">
    <property type="component" value="Unassembled WGS sequence"/>
</dbReference>
<reference evidence="2" key="1">
    <citation type="submission" date="2022-12" db="EMBL/GenBank/DDBJ databases">
        <title>Gycomyces niveus sp.nov., a novel actinomycete isolated from soil in Shouguang.</title>
        <authorList>
            <person name="Yang X."/>
        </authorList>
    </citation>
    <scope>NUCLEOTIDE SEQUENCE</scope>
    <source>
        <strain evidence="2">DSM 44724</strain>
    </source>
</reference>
<evidence type="ECO:0000313" key="4">
    <source>
        <dbReference type="Proteomes" id="UP001145799"/>
    </source>
</evidence>
<evidence type="ECO:0000313" key="2">
    <source>
        <dbReference type="EMBL" id="MDA1388194.1"/>
    </source>
</evidence>
<evidence type="ECO:0000259" key="1">
    <source>
        <dbReference type="PROSITE" id="PS50035"/>
    </source>
</evidence>
<dbReference type="RefSeq" id="WP_270124692.1">
    <property type="nucleotide sequence ID" value="NZ_BAAAOM010000002.1"/>
</dbReference>
<dbReference type="Pfam" id="PF13091">
    <property type="entry name" value="PLDc_2"/>
    <property type="match status" value="1"/>
</dbReference>
<accession>A0A9X3PMI4</accession>
<gene>
    <name evidence="3" type="ORF">J2S69_000688</name>
    <name evidence="2" type="ORF">O2L01_24585</name>
</gene>
<dbReference type="InterPro" id="IPR025202">
    <property type="entry name" value="PLD-like_dom"/>
</dbReference>
<dbReference type="GO" id="GO:0032049">
    <property type="term" value="P:cardiolipin biosynthetic process"/>
    <property type="evidence" value="ECO:0007669"/>
    <property type="project" value="UniProtKB-ARBA"/>
</dbReference>
<keyword evidence="5" id="KW-1185">Reference proteome</keyword>
<dbReference type="PANTHER" id="PTHR21248:SF22">
    <property type="entry name" value="PHOSPHOLIPASE D"/>
    <property type="match status" value="1"/>
</dbReference>
<dbReference type="SMART" id="SM00155">
    <property type="entry name" value="PLDc"/>
    <property type="match status" value="2"/>
</dbReference>
<reference evidence="3 5" key="2">
    <citation type="submission" date="2023-07" db="EMBL/GenBank/DDBJ databases">
        <title>Sequencing the genomes of 1000 actinobacteria strains.</title>
        <authorList>
            <person name="Klenk H.-P."/>
        </authorList>
    </citation>
    <scope>NUCLEOTIDE SEQUENCE [LARGE SCALE GENOMIC DNA]</scope>
    <source>
        <strain evidence="3 5">DSM 44724</strain>
    </source>
</reference>
<dbReference type="EMBL" id="JAVDYD010000001">
    <property type="protein sequence ID" value="MDR7336969.1"/>
    <property type="molecule type" value="Genomic_DNA"/>
</dbReference>
<evidence type="ECO:0000313" key="5">
    <source>
        <dbReference type="Proteomes" id="UP001183604"/>
    </source>
</evidence>
<dbReference type="PROSITE" id="PS50035">
    <property type="entry name" value="PLD"/>
    <property type="match status" value="1"/>
</dbReference>
<sequence>MTEAVAQGPRPSRGNTVEFLIDNEAAWGRLAEDVENARTSVRCMLFMLDLPHVRMGFAGDLEGRPGAPGGVRLETALLTAARRGASVDVLLNDVRPRWSPANTARVAERYFARHDDTGRIHLRRFTTPQAAPIHAKLFIIDDATAYSIGSIFAQEYFDDSGHAVDDPRRGHLRWRSSILAPNHDVSARVTGPAATDLDAVFRLHWDHCGPADLPERKPDEATGAVPVQVVRTLHGGRFPEAPQGETGVLESYRQALAEAEDFVYLENQYLTSTAIVDDLVAALRLRPRLQVIALLNSRPDIPGYPRWQAEALERLWSGALGAGAAEQVGVYTAWSHEGRSIIRTHIHSKVAIVDDRWVTVGSANLDGLSTLASDHRRRASLPVRWAGRLTGAFGPEAPELVRATEVDLSIADFEGTDGAAVRDLGAGLRRRLWAEHLGLAEADVVRPEGGWAALWREAAERKLRGLRETPSEPVASRILPFPREGARVPRGLERATAYLRALGVSTAGLDVRQRLRSFRFDTGTWKG</sequence>
<dbReference type="Proteomes" id="UP001183604">
    <property type="component" value="Unassembled WGS sequence"/>
</dbReference>
<name>A0A9X3PMI4_9ACTN</name>
<dbReference type="EMBL" id="JAPZVQ010000024">
    <property type="protein sequence ID" value="MDA1388194.1"/>
    <property type="molecule type" value="Genomic_DNA"/>
</dbReference>
<protein>
    <submittedName>
        <fullName evidence="3">Phosphatidylserine/phosphatidylglycerophosphate/ cardiolipin synthase-like enzyme</fullName>
    </submittedName>
    <submittedName>
        <fullName evidence="2">Phospholipase D-like domain-containing protein</fullName>
    </submittedName>
</protein>
<organism evidence="2 4">
    <name type="scientific">Glycomyces lechevalierae</name>
    <dbReference type="NCBI Taxonomy" id="256034"/>
    <lineage>
        <taxon>Bacteria</taxon>
        <taxon>Bacillati</taxon>
        <taxon>Actinomycetota</taxon>
        <taxon>Actinomycetes</taxon>
        <taxon>Glycomycetales</taxon>
        <taxon>Glycomycetaceae</taxon>
        <taxon>Glycomyces</taxon>
    </lineage>
</organism>
<feature type="domain" description="PLD phosphodiesterase" evidence="1">
    <location>
        <begin position="342"/>
        <end position="369"/>
    </location>
</feature>
<comment type="caution">
    <text evidence="2">The sequence shown here is derived from an EMBL/GenBank/DDBJ whole genome shotgun (WGS) entry which is preliminary data.</text>
</comment>
<dbReference type="SUPFAM" id="SSF56024">
    <property type="entry name" value="Phospholipase D/nuclease"/>
    <property type="match status" value="2"/>
</dbReference>
<dbReference type="PANTHER" id="PTHR21248">
    <property type="entry name" value="CARDIOLIPIN SYNTHASE"/>
    <property type="match status" value="1"/>
</dbReference>
<proteinExistence type="predicted"/>
<dbReference type="InterPro" id="IPR001736">
    <property type="entry name" value="PLipase_D/transphosphatidylase"/>
</dbReference>
<dbReference type="AlphaFoldDB" id="A0A9X3PMI4"/>
<dbReference type="Gene3D" id="3.30.870.10">
    <property type="entry name" value="Endonuclease Chain A"/>
    <property type="match status" value="2"/>
</dbReference>